<keyword evidence="5" id="KW-0804">Transcription</keyword>
<dbReference type="Proteomes" id="UP000093894">
    <property type="component" value="Unassembled WGS sequence"/>
</dbReference>
<dbReference type="Pfam" id="PF03466">
    <property type="entry name" value="LysR_substrate"/>
    <property type="match status" value="1"/>
</dbReference>
<comment type="similarity">
    <text evidence="1">Belongs to the LysR transcriptional regulatory family.</text>
</comment>
<evidence type="ECO:0000313" key="9">
    <source>
        <dbReference type="EMBL" id="OBJ57849.1"/>
    </source>
</evidence>
<evidence type="ECO:0000256" key="6">
    <source>
        <dbReference type="ARBA" id="ARBA00040885"/>
    </source>
</evidence>
<keyword evidence="3" id="KW-0238">DNA-binding</keyword>
<evidence type="ECO:0000256" key="2">
    <source>
        <dbReference type="ARBA" id="ARBA00023015"/>
    </source>
</evidence>
<dbReference type="PANTHER" id="PTHR30346">
    <property type="entry name" value="TRANSCRIPTIONAL DUAL REGULATOR HCAR-RELATED"/>
    <property type="match status" value="1"/>
</dbReference>
<comment type="caution">
    <text evidence="9">The sequence shown here is derived from an EMBL/GenBank/DDBJ whole genome shotgun (WGS) entry which is preliminary data.</text>
</comment>
<dbReference type="GO" id="GO:0003677">
    <property type="term" value="F:DNA binding"/>
    <property type="evidence" value="ECO:0007669"/>
    <property type="project" value="UniProtKB-KW"/>
</dbReference>
<dbReference type="InterPro" id="IPR005119">
    <property type="entry name" value="LysR_subst-bd"/>
</dbReference>
<feature type="domain" description="HTH lysR-type" evidence="8">
    <location>
        <begin position="1"/>
        <end position="58"/>
    </location>
</feature>
<dbReference type="AlphaFoldDB" id="A0A853LYN4"/>
<organism evidence="9 10">
    <name type="scientific">Mycobacterium colombiense</name>
    <dbReference type="NCBI Taxonomy" id="339268"/>
    <lineage>
        <taxon>Bacteria</taxon>
        <taxon>Bacillati</taxon>
        <taxon>Actinomycetota</taxon>
        <taxon>Actinomycetes</taxon>
        <taxon>Mycobacteriales</taxon>
        <taxon>Mycobacteriaceae</taxon>
        <taxon>Mycobacterium</taxon>
        <taxon>Mycobacterium avium complex (MAC)</taxon>
    </lineage>
</organism>
<dbReference type="InterPro" id="IPR036388">
    <property type="entry name" value="WH-like_DNA-bd_sf"/>
</dbReference>
<dbReference type="Pfam" id="PF00126">
    <property type="entry name" value="HTH_1"/>
    <property type="match status" value="1"/>
</dbReference>
<dbReference type="SUPFAM" id="SSF46785">
    <property type="entry name" value="Winged helix' DNA-binding domain"/>
    <property type="match status" value="1"/>
</dbReference>
<dbReference type="InterPro" id="IPR036390">
    <property type="entry name" value="WH_DNA-bd_sf"/>
</dbReference>
<reference evidence="9 10" key="1">
    <citation type="submission" date="2016-06" db="EMBL/GenBank/DDBJ databases">
        <authorList>
            <person name="Sutton G."/>
            <person name="Brinkac L."/>
            <person name="Sanka R."/>
            <person name="Adams M."/>
            <person name="Lau E."/>
            <person name="Garcia-Basteiro A."/>
            <person name="Lopez-Varela E."/>
            <person name="Palencia S."/>
        </authorList>
    </citation>
    <scope>NUCLEOTIDE SEQUENCE [LARGE SCALE GENOMIC DNA]</scope>
    <source>
        <strain evidence="9 10">1164983.0</strain>
    </source>
</reference>
<dbReference type="SUPFAM" id="SSF53850">
    <property type="entry name" value="Periplasmic binding protein-like II"/>
    <property type="match status" value="1"/>
</dbReference>
<keyword evidence="4" id="KW-0010">Activator</keyword>
<evidence type="ECO:0000313" key="10">
    <source>
        <dbReference type="Proteomes" id="UP000093894"/>
    </source>
</evidence>
<comment type="function">
    <text evidence="7">Required for the induction the katG gene for catalase. Involved in the response to hydrogen peroxide.</text>
</comment>
<gene>
    <name evidence="9" type="ORF">A5628_15440</name>
</gene>
<keyword evidence="2" id="KW-0805">Transcription regulation</keyword>
<protein>
    <recommendedName>
        <fullName evidence="6">Probable hydrogen peroxide-inducible genes activator</fullName>
    </recommendedName>
</protein>
<evidence type="ECO:0000256" key="1">
    <source>
        <dbReference type="ARBA" id="ARBA00009437"/>
    </source>
</evidence>
<dbReference type="PANTHER" id="PTHR30346:SF0">
    <property type="entry name" value="HCA OPERON TRANSCRIPTIONAL ACTIVATOR HCAR"/>
    <property type="match status" value="1"/>
</dbReference>
<name>A0A853LYN4_9MYCO</name>
<dbReference type="EMBL" id="LZLG01000121">
    <property type="protein sequence ID" value="OBJ57849.1"/>
    <property type="molecule type" value="Genomic_DNA"/>
</dbReference>
<dbReference type="InterPro" id="IPR000847">
    <property type="entry name" value="LysR_HTH_N"/>
</dbReference>
<dbReference type="Gene3D" id="1.10.10.10">
    <property type="entry name" value="Winged helix-like DNA-binding domain superfamily/Winged helix DNA-binding domain"/>
    <property type="match status" value="1"/>
</dbReference>
<evidence type="ECO:0000256" key="3">
    <source>
        <dbReference type="ARBA" id="ARBA00023125"/>
    </source>
</evidence>
<dbReference type="GO" id="GO:0032993">
    <property type="term" value="C:protein-DNA complex"/>
    <property type="evidence" value="ECO:0007669"/>
    <property type="project" value="TreeGrafter"/>
</dbReference>
<dbReference type="PRINTS" id="PR00039">
    <property type="entry name" value="HTHLYSR"/>
</dbReference>
<evidence type="ECO:0000256" key="7">
    <source>
        <dbReference type="ARBA" id="ARBA00056658"/>
    </source>
</evidence>
<sequence>MELRELTAFVAAAEEGGMSAASRRLKISQPALSQTVSSLERQLGVKLLERSSTGVRTTEAGAALLAEARAILARHDQALRRMAEFTTEGGGVLRLGVPMELPPDLLQGALEQFAANCPGTRVMPRHLSTAAQISGLRSREIDVGLLRERPAPEEFDAMLVVRENLGVLLASELAAGLIGSHGIRLDALTGLHWLCFPRSNSPAWHDEITAILRSHGVDLGPPPPEDQQLIADVKLAAVTAGGSFALAPANWPHQIPEHVTWSPLVGHPLVRRTWVVWPANSRRRDIARIVTAFDLSAVE</sequence>
<evidence type="ECO:0000256" key="5">
    <source>
        <dbReference type="ARBA" id="ARBA00023163"/>
    </source>
</evidence>
<accession>A0A853LYN4</accession>
<evidence type="ECO:0000256" key="4">
    <source>
        <dbReference type="ARBA" id="ARBA00023159"/>
    </source>
</evidence>
<dbReference type="FunFam" id="1.10.10.10:FF:000001">
    <property type="entry name" value="LysR family transcriptional regulator"/>
    <property type="match status" value="1"/>
</dbReference>
<dbReference type="Gene3D" id="3.40.190.10">
    <property type="entry name" value="Periplasmic binding protein-like II"/>
    <property type="match status" value="2"/>
</dbReference>
<dbReference type="GO" id="GO:0003700">
    <property type="term" value="F:DNA-binding transcription factor activity"/>
    <property type="evidence" value="ECO:0007669"/>
    <property type="project" value="InterPro"/>
</dbReference>
<dbReference type="RefSeq" id="WP_065055495.1">
    <property type="nucleotide sequence ID" value="NZ_LZKW01000299.1"/>
</dbReference>
<dbReference type="PROSITE" id="PS50931">
    <property type="entry name" value="HTH_LYSR"/>
    <property type="match status" value="1"/>
</dbReference>
<evidence type="ECO:0000259" key="8">
    <source>
        <dbReference type="PROSITE" id="PS50931"/>
    </source>
</evidence>
<dbReference type="CDD" id="cd08414">
    <property type="entry name" value="PBP2_LTTR_aromatics_like"/>
    <property type="match status" value="1"/>
</dbReference>
<proteinExistence type="inferred from homology"/>